<dbReference type="Pfam" id="PF14223">
    <property type="entry name" value="Retrotran_gag_2"/>
    <property type="match status" value="1"/>
</dbReference>
<name>A0AAD5JAM3_ACENE</name>
<gene>
    <name evidence="1" type="ORF">LWI28_011376</name>
</gene>
<reference evidence="1" key="2">
    <citation type="submission" date="2023-02" db="EMBL/GenBank/DDBJ databases">
        <authorList>
            <person name="Swenson N.G."/>
            <person name="Wegrzyn J.L."/>
            <person name="Mcevoy S.L."/>
        </authorList>
    </citation>
    <scope>NUCLEOTIDE SEQUENCE</scope>
    <source>
        <strain evidence="1">91603</strain>
        <tissue evidence="1">Leaf</tissue>
    </source>
</reference>
<accession>A0AAD5JAM3</accession>
<organism evidence="1 2">
    <name type="scientific">Acer negundo</name>
    <name type="common">Box elder</name>
    <dbReference type="NCBI Taxonomy" id="4023"/>
    <lineage>
        <taxon>Eukaryota</taxon>
        <taxon>Viridiplantae</taxon>
        <taxon>Streptophyta</taxon>
        <taxon>Embryophyta</taxon>
        <taxon>Tracheophyta</taxon>
        <taxon>Spermatophyta</taxon>
        <taxon>Magnoliopsida</taxon>
        <taxon>eudicotyledons</taxon>
        <taxon>Gunneridae</taxon>
        <taxon>Pentapetalae</taxon>
        <taxon>rosids</taxon>
        <taxon>malvids</taxon>
        <taxon>Sapindales</taxon>
        <taxon>Sapindaceae</taxon>
        <taxon>Hippocastanoideae</taxon>
        <taxon>Acereae</taxon>
        <taxon>Acer</taxon>
    </lineage>
</organism>
<proteinExistence type="predicted"/>
<evidence type="ECO:0000313" key="1">
    <source>
        <dbReference type="EMBL" id="KAI9191646.1"/>
    </source>
</evidence>
<comment type="caution">
    <text evidence="1">The sequence shown here is derived from an EMBL/GenBank/DDBJ whole genome shotgun (WGS) entry which is preliminary data.</text>
</comment>
<protein>
    <submittedName>
        <fullName evidence="1">Uncharacterized protein</fullName>
    </submittedName>
</protein>
<reference evidence="1" key="1">
    <citation type="journal article" date="2022" name="Plant J.">
        <title>Strategies of tolerance reflected in two North American maple genomes.</title>
        <authorList>
            <person name="McEvoy S.L."/>
            <person name="Sezen U.U."/>
            <person name="Trouern-Trend A."/>
            <person name="McMahon S.M."/>
            <person name="Schaberg P.G."/>
            <person name="Yang J."/>
            <person name="Wegrzyn J.L."/>
            <person name="Swenson N.G."/>
        </authorList>
    </citation>
    <scope>NUCLEOTIDE SEQUENCE</scope>
    <source>
        <strain evidence="1">91603</strain>
    </source>
</reference>
<dbReference type="Proteomes" id="UP001064489">
    <property type="component" value="Chromosome 6"/>
</dbReference>
<sequence length="102" mass="12020">MKNVLIQQDLQHTILGVEKKPDGTIDFQWKQMDVKVKSSIELHLTDNVMLNVDEDMNAKETWDKLEKVYKGKTLSNKLFLKDELLNLWMEECGNLQDHLSRF</sequence>
<dbReference type="EMBL" id="JAJSOW010000004">
    <property type="protein sequence ID" value="KAI9191646.1"/>
    <property type="molecule type" value="Genomic_DNA"/>
</dbReference>
<dbReference type="AlphaFoldDB" id="A0AAD5JAM3"/>
<evidence type="ECO:0000313" key="2">
    <source>
        <dbReference type="Proteomes" id="UP001064489"/>
    </source>
</evidence>
<keyword evidence="2" id="KW-1185">Reference proteome</keyword>